<dbReference type="EMBL" id="MFTS01000007">
    <property type="protein sequence ID" value="OGI67903.1"/>
    <property type="molecule type" value="Genomic_DNA"/>
</dbReference>
<dbReference type="Proteomes" id="UP000178235">
    <property type="component" value="Unassembled WGS sequence"/>
</dbReference>
<sequence length="579" mass="59680">MKKIEKRKINNQSGAAMLVVVVFFLFIALAIISGLVGPTVREFKIANDLVKSRQSFFLSESAAEDAYFRLKTNKAIGSTNTITLGADSATATITDSGYNEKTISSLGDVSLRQRKNELVLSTGAGISFSYGVQSGTGGFTMANNSVVNGSVYSNGNITGSGSITGTAVSANSSALIADQVNGSGVPAYDVVFGNANATQDFAQGFKVSTTSVINRVELYIKKVSTPGNLTVRIVSNSGSSPGTTTLASGSLSAALVSSSYGWVSIPISPNVELTAGTTYWIVIDGSTNSSRYYVIGANNGGYSNGTSKIGQYSNTWNNPSPSGLDGFFKIYFGGLTGLISGINIGSGGVGNAYAHTVNNSVIAGTNYCQTGSGNNKFCDTSLSDPVQVAMPISDQNILDWKDEAMAGGIYSGNYVISNSSASLGPKKITGNLSITNNAQLTVTGTLWVQGNVDISNNATVQLSPSYNTSEGVIVADGTVNIGNNSVFSGSGSVGSYLMVLSTSSSTSAITLSNNGGAVILYAANGTINLANNAGAKSLNGKRINLNNNAVVIYDSGLVNSNFVNGPSGGWGIQSWKEVE</sequence>
<keyword evidence="1" id="KW-0472">Membrane</keyword>
<evidence type="ECO:0000256" key="1">
    <source>
        <dbReference type="SAM" id="Phobius"/>
    </source>
</evidence>
<proteinExistence type="predicted"/>
<reference evidence="2 3" key="1">
    <citation type="journal article" date="2016" name="Nat. Commun.">
        <title>Thousands of microbial genomes shed light on interconnected biogeochemical processes in an aquifer system.</title>
        <authorList>
            <person name="Anantharaman K."/>
            <person name="Brown C.T."/>
            <person name="Hug L.A."/>
            <person name="Sharon I."/>
            <person name="Castelle C.J."/>
            <person name="Probst A.J."/>
            <person name="Thomas B.C."/>
            <person name="Singh A."/>
            <person name="Wilkins M.J."/>
            <person name="Karaoz U."/>
            <person name="Brodie E.L."/>
            <person name="Williams K.H."/>
            <person name="Hubbard S.S."/>
            <person name="Banfield J.F."/>
        </authorList>
    </citation>
    <scope>NUCLEOTIDE SEQUENCE [LARGE SCALE GENOMIC DNA]</scope>
</reference>
<dbReference type="NCBIfam" id="NF041539">
    <property type="entry name" value="choice_anch_R"/>
    <property type="match status" value="1"/>
</dbReference>
<comment type="caution">
    <text evidence="2">The sequence shown here is derived from an EMBL/GenBank/DDBJ whole genome shotgun (WGS) entry which is preliminary data.</text>
</comment>
<evidence type="ECO:0000313" key="3">
    <source>
        <dbReference type="Proteomes" id="UP000178235"/>
    </source>
</evidence>
<keyword evidence="1" id="KW-0812">Transmembrane</keyword>
<dbReference type="AlphaFoldDB" id="A0A1F6VE02"/>
<organism evidence="2 3">
    <name type="scientific">Candidatus Nomurabacteria bacterium RIFCSPHIGHO2_01_FULL_42_15</name>
    <dbReference type="NCBI Taxonomy" id="1801742"/>
    <lineage>
        <taxon>Bacteria</taxon>
        <taxon>Candidatus Nomuraibacteriota</taxon>
    </lineage>
</organism>
<feature type="transmembrane region" description="Helical" evidence="1">
    <location>
        <begin position="12"/>
        <end position="36"/>
    </location>
</feature>
<name>A0A1F6VE02_9BACT</name>
<accession>A0A1F6VE02</accession>
<gene>
    <name evidence="2" type="ORF">A2738_03590</name>
</gene>
<dbReference type="InterPro" id="IPR012332">
    <property type="entry name" value="Autotransporter_pectin_lyase_C"/>
</dbReference>
<dbReference type="Gene3D" id="2.160.20.20">
    <property type="match status" value="1"/>
</dbReference>
<evidence type="ECO:0000313" key="2">
    <source>
        <dbReference type="EMBL" id="OGI67903.1"/>
    </source>
</evidence>
<evidence type="ECO:0008006" key="4">
    <source>
        <dbReference type="Google" id="ProtNLM"/>
    </source>
</evidence>
<protein>
    <recommendedName>
        <fullName evidence="4">Type 4 fimbrial biogenesis protein PilX N-terminal domain-containing protein</fullName>
    </recommendedName>
</protein>
<keyword evidence="1" id="KW-1133">Transmembrane helix</keyword>